<proteinExistence type="inferred from homology"/>
<dbReference type="InterPro" id="IPR007185">
    <property type="entry name" value="DNA_pol_a/d/e_bsu"/>
</dbReference>
<comment type="function">
    <text evidence="6">Accessory subunit of the DNA polymerase alpha complex (also known as the alpha DNA polymerase-primase complex) which plays an essential role in the initiation of DNA synthesis.</text>
</comment>
<keyword evidence="5 6" id="KW-0539">Nucleus</keyword>
<dbReference type="GO" id="GO:0006270">
    <property type="term" value="P:DNA replication initiation"/>
    <property type="evidence" value="ECO:0007669"/>
    <property type="project" value="TreeGrafter"/>
</dbReference>
<protein>
    <recommendedName>
        <fullName evidence="3 6">DNA polymerase alpha subunit B</fullName>
    </recommendedName>
</protein>
<evidence type="ECO:0000256" key="6">
    <source>
        <dbReference type="PIRNR" id="PIRNR018300"/>
    </source>
</evidence>
<dbReference type="AlphaFoldDB" id="A0A4D9DCW7"/>
<comment type="similarity">
    <text evidence="2 6">Belongs to the DNA polymerase alpha subunit B family.</text>
</comment>
<gene>
    <name evidence="10" type="ORF">NSK_000783</name>
</gene>
<name>A0A4D9DCW7_9STRA</name>
<organism evidence="10 11">
    <name type="scientific">Nannochloropsis salina CCMP1776</name>
    <dbReference type="NCBI Taxonomy" id="1027361"/>
    <lineage>
        <taxon>Eukaryota</taxon>
        <taxon>Sar</taxon>
        <taxon>Stramenopiles</taxon>
        <taxon>Ochrophyta</taxon>
        <taxon>Eustigmatophyceae</taxon>
        <taxon>Eustigmatales</taxon>
        <taxon>Monodopsidaceae</taxon>
        <taxon>Microchloropsis</taxon>
        <taxon>Microchloropsis salina</taxon>
    </lineage>
</organism>
<evidence type="ECO:0000256" key="5">
    <source>
        <dbReference type="ARBA" id="ARBA00023242"/>
    </source>
</evidence>
<dbReference type="Gene3D" id="1.10.8.530">
    <property type="entry name" value="DNA polymerase alpha-primase, subunit B, N-terminal domain"/>
    <property type="match status" value="1"/>
</dbReference>
<dbReference type="PANTHER" id="PTHR23061:SF12">
    <property type="entry name" value="DNA POLYMERASE ALPHA SUBUNIT B"/>
    <property type="match status" value="1"/>
</dbReference>
<dbReference type="EMBL" id="SDOX01000004">
    <property type="protein sequence ID" value="TFJ87963.1"/>
    <property type="molecule type" value="Genomic_DNA"/>
</dbReference>
<dbReference type="Pfam" id="PF22062">
    <property type="entry name" value="OB_DPOA2"/>
    <property type="match status" value="1"/>
</dbReference>
<feature type="compositionally biased region" description="Low complexity" evidence="7">
    <location>
        <begin position="163"/>
        <end position="201"/>
    </location>
</feature>
<reference evidence="10 11" key="1">
    <citation type="submission" date="2019-01" db="EMBL/GenBank/DDBJ databases">
        <title>Nuclear Genome Assembly of the Microalgal Biofuel strain Nannochloropsis salina CCMP1776.</title>
        <authorList>
            <person name="Hovde B."/>
        </authorList>
    </citation>
    <scope>NUCLEOTIDE SEQUENCE [LARGE SCALE GENOMIC DNA]</scope>
    <source>
        <strain evidence="10 11">CCMP1776</strain>
    </source>
</reference>
<keyword evidence="4 6" id="KW-0235">DNA replication</keyword>
<keyword evidence="11" id="KW-1185">Reference proteome</keyword>
<evidence type="ECO:0000259" key="9">
    <source>
        <dbReference type="Pfam" id="PF22062"/>
    </source>
</evidence>
<dbReference type="InterPro" id="IPR054300">
    <property type="entry name" value="OB_DPOA2"/>
</dbReference>
<feature type="region of interest" description="Disordered" evidence="7">
    <location>
        <begin position="82"/>
        <end position="201"/>
    </location>
</feature>
<comment type="caution">
    <text evidence="10">The sequence shown here is derived from an EMBL/GenBank/DDBJ whole genome shotgun (WGS) entry which is preliminary data.</text>
</comment>
<evidence type="ECO:0000313" key="10">
    <source>
        <dbReference type="EMBL" id="TFJ87963.1"/>
    </source>
</evidence>
<dbReference type="GO" id="GO:0005658">
    <property type="term" value="C:alpha DNA polymerase:primase complex"/>
    <property type="evidence" value="ECO:0007669"/>
    <property type="project" value="TreeGrafter"/>
</dbReference>
<dbReference type="Proteomes" id="UP000355283">
    <property type="component" value="Unassembled WGS sequence"/>
</dbReference>
<accession>A0A4D9DCW7</accession>
<feature type="domain" description="DNA polymerase alpha subunit B OB" evidence="9">
    <location>
        <begin position="293"/>
        <end position="378"/>
    </location>
</feature>
<evidence type="ECO:0000256" key="3">
    <source>
        <dbReference type="ARBA" id="ARBA00018596"/>
    </source>
</evidence>
<feature type="domain" description="DNA polymerase alpha/delta/epsilon subunit B" evidence="8">
    <location>
        <begin position="409"/>
        <end position="647"/>
    </location>
</feature>
<dbReference type="OrthoDB" id="336885at2759"/>
<evidence type="ECO:0000313" key="11">
    <source>
        <dbReference type="Proteomes" id="UP000355283"/>
    </source>
</evidence>
<dbReference type="GO" id="GO:0003677">
    <property type="term" value="F:DNA binding"/>
    <property type="evidence" value="ECO:0007669"/>
    <property type="project" value="InterPro"/>
</dbReference>
<evidence type="ECO:0000256" key="1">
    <source>
        <dbReference type="ARBA" id="ARBA00004123"/>
    </source>
</evidence>
<dbReference type="Pfam" id="PF04042">
    <property type="entry name" value="DNA_pol_E_B"/>
    <property type="match status" value="1"/>
</dbReference>
<dbReference type="InterPro" id="IPR016722">
    <property type="entry name" value="DNA_pol_alpha_bsu"/>
</dbReference>
<comment type="subcellular location">
    <subcellularLocation>
        <location evidence="1 6">Nucleus</location>
    </subcellularLocation>
</comment>
<dbReference type="InterPro" id="IPR043034">
    <property type="entry name" value="DNA_pol_alpha_B_N_sf"/>
</dbReference>
<dbReference type="PIRSF" id="PIRSF018300">
    <property type="entry name" value="DNA_pol_alph_2"/>
    <property type="match status" value="1"/>
</dbReference>
<dbReference type="Gene3D" id="3.60.21.60">
    <property type="match status" value="1"/>
</dbReference>
<evidence type="ECO:0000256" key="7">
    <source>
        <dbReference type="SAM" id="MobiDB-lite"/>
    </source>
</evidence>
<evidence type="ECO:0000256" key="2">
    <source>
        <dbReference type="ARBA" id="ARBA00007299"/>
    </source>
</evidence>
<sequence length="706" mass="75279">MTGAGSAVKEGEVLNAFQEINEDLHGKAEVVEKCLSIIHHLGLSARDLANEWEAHAMNRGSDDSSQALLNLSSLGSLEATLSKRGTGAGGATVTPAASTRRSGRASFDPSTLPSTERAMRKRLSMSEDPASAEKWPGAGAFLSPSPSKAPMKRRPPSSDGAGFMSPPAAASFTPSAAASTPAPMLTPGGLSSTSSPPLSAGGPTAYLNRTNAGQKAGAGEHNAGLGARGKFEPSKRLGGMRCDIGTLPGALDINLPSRYRFMYTTLEERARAQEKMLLRLQDDLVARGLEAEAEVTPVGVPKQETVTVIGRVCCEAPEGRINKASVLLEGSRRDSGGFRVKLELGQLPAFSLFPGQVVAVEGVNSSGFKMVVRRIIEGIPRPFLTSPAKKMLEFQHDSLYQGGGALSLLVAAGPYTTTDSLEYEPLEDLLKVIAARQPDVAVLCGPFVDANHPQVASGETEIAGAGEEKESVDFESLFKMRVSLFLEGLYETNPTLASRIVLVPSLNDVFHDHPPLADRIPGGVPSPWFEEERLGDLGLPFASEKDGADRRLYCLSNPSFFTVNEVAVGVTTNDILCHLSGDEVSYNPGNRLARLAAHLLQQQSFFPLFPPPADGQAQLDLRHADHWRMSITPDVLLLPSKLTPFVKDVGGALCINPGTLTKGGGGGTYAMLHIHPLPAERLERMSTETEVQHEVARRTHAEIVRI</sequence>
<evidence type="ECO:0000259" key="8">
    <source>
        <dbReference type="Pfam" id="PF04042"/>
    </source>
</evidence>
<evidence type="ECO:0000256" key="4">
    <source>
        <dbReference type="ARBA" id="ARBA00022705"/>
    </source>
</evidence>
<dbReference type="PANTHER" id="PTHR23061">
    <property type="entry name" value="DNA POLYMERASE 2 ALPHA 70 KDA SUBUNIT"/>
    <property type="match status" value="1"/>
</dbReference>